<comment type="similarity">
    <text evidence="1">Belongs to the LysR transcriptional regulatory family.</text>
</comment>
<reference evidence="6 7" key="1">
    <citation type="submission" date="2023-11" db="EMBL/GenBank/DDBJ databases">
        <title>Paucibacter sp. nov., isolated from fresh soil in Korea.</title>
        <authorList>
            <person name="Le N.T.T."/>
        </authorList>
    </citation>
    <scope>NUCLEOTIDE SEQUENCE [LARGE SCALE GENOMIC DNA]</scope>
    <source>
        <strain evidence="6 7">R3-3</strain>
    </source>
</reference>
<dbReference type="Pfam" id="PF00126">
    <property type="entry name" value="HTH_1"/>
    <property type="match status" value="1"/>
</dbReference>
<dbReference type="InterPro" id="IPR000847">
    <property type="entry name" value="LysR_HTH_N"/>
</dbReference>
<dbReference type="PANTHER" id="PTHR30537:SF1">
    <property type="entry name" value="HTH-TYPE TRANSCRIPTIONAL REGULATOR PGRR"/>
    <property type="match status" value="1"/>
</dbReference>
<dbReference type="EMBL" id="JAXCLA010000002">
    <property type="protein sequence ID" value="MDY0743694.1"/>
    <property type="molecule type" value="Genomic_DNA"/>
</dbReference>
<evidence type="ECO:0000256" key="1">
    <source>
        <dbReference type="ARBA" id="ARBA00009437"/>
    </source>
</evidence>
<evidence type="ECO:0000313" key="6">
    <source>
        <dbReference type="EMBL" id="MDY0743694.1"/>
    </source>
</evidence>
<name>A0ABU5DC40_9BURK</name>
<protein>
    <submittedName>
        <fullName evidence="6">LysR family transcriptional regulator</fullName>
    </submittedName>
</protein>
<dbReference type="InterPro" id="IPR036390">
    <property type="entry name" value="WH_DNA-bd_sf"/>
</dbReference>
<keyword evidence="4" id="KW-0804">Transcription</keyword>
<sequence>MARDRIGDVQAFLVVARERSFKRAAAQLGVSASALSHTIRGLEESLGVRLLTRTTRSVSVTEAGERLMNSVGPRLAEVDAELNAVSDLAEKPKGTIRITTTDYAADTVIWPRLAPLLRSYPDLKVDITVDYGLVDAVAQRYDLGVRSGDQVAKDMIAVRIGPDMRWVIVGSPDYLSTIRMPKKPEDLLALNCISLRFASGGLYAWELKKGKRELQVRVEGQATFNGAYQILNAALSGLGLAFMPEDMAQPHIEAGRLRCVLEDWCPVCPGLYVYFASRRQPSRALSLIVEALRYKAP</sequence>
<evidence type="ECO:0000256" key="2">
    <source>
        <dbReference type="ARBA" id="ARBA00023015"/>
    </source>
</evidence>
<dbReference type="PRINTS" id="PR00039">
    <property type="entry name" value="HTHLYSR"/>
</dbReference>
<evidence type="ECO:0000256" key="3">
    <source>
        <dbReference type="ARBA" id="ARBA00023125"/>
    </source>
</evidence>
<dbReference type="RefSeq" id="WP_320421615.1">
    <property type="nucleotide sequence ID" value="NZ_JAXCLA010000002.1"/>
</dbReference>
<evidence type="ECO:0000256" key="4">
    <source>
        <dbReference type="ARBA" id="ARBA00023163"/>
    </source>
</evidence>
<dbReference type="InterPro" id="IPR005119">
    <property type="entry name" value="LysR_subst-bd"/>
</dbReference>
<dbReference type="SUPFAM" id="SSF53850">
    <property type="entry name" value="Periplasmic binding protein-like II"/>
    <property type="match status" value="1"/>
</dbReference>
<dbReference type="SUPFAM" id="SSF46785">
    <property type="entry name" value="Winged helix' DNA-binding domain"/>
    <property type="match status" value="1"/>
</dbReference>
<dbReference type="CDD" id="cd08474">
    <property type="entry name" value="PBP2_CrgA_like_5"/>
    <property type="match status" value="1"/>
</dbReference>
<dbReference type="InterPro" id="IPR036388">
    <property type="entry name" value="WH-like_DNA-bd_sf"/>
</dbReference>
<proteinExistence type="inferred from homology"/>
<keyword evidence="2" id="KW-0805">Transcription regulation</keyword>
<dbReference type="Proteomes" id="UP001285263">
    <property type="component" value="Unassembled WGS sequence"/>
</dbReference>
<evidence type="ECO:0000313" key="7">
    <source>
        <dbReference type="Proteomes" id="UP001285263"/>
    </source>
</evidence>
<evidence type="ECO:0000259" key="5">
    <source>
        <dbReference type="PROSITE" id="PS50931"/>
    </source>
</evidence>
<feature type="domain" description="HTH lysR-type" evidence="5">
    <location>
        <begin position="4"/>
        <end position="61"/>
    </location>
</feature>
<gene>
    <name evidence="6" type="ORF">SNE35_04220</name>
</gene>
<dbReference type="Gene3D" id="3.40.190.290">
    <property type="match status" value="1"/>
</dbReference>
<keyword evidence="3" id="KW-0238">DNA-binding</keyword>
<dbReference type="InterPro" id="IPR058163">
    <property type="entry name" value="LysR-type_TF_proteobact-type"/>
</dbReference>
<dbReference type="PANTHER" id="PTHR30537">
    <property type="entry name" value="HTH-TYPE TRANSCRIPTIONAL REGULATOR"/>
    <property type="match status" value="1"/>
</dbReference>
<keyword evidence="7" id="KW-1185">Reference proteome</keyword>
<dbReference type="Pfam" id="PF03466">
    <property type="entry name" value="LysR_substrate"/>
    <property type="match status" value="1"/>
</dbReference>
<organism evidence="6 7">
    <name type="scientific">Roseateles agri</name>
    <dbReference type="NCBI Taxonomy" id="3098619"/>
    <lineage>
        <taxon>Bacteria</taxon>
        <taxon>Pseudomonadati</taxon>
        <taxon>Pseudomonadota</taxon>
        <taxon>Betaproteobacteria</taxon>
        <taxon>Burkholderiales</taxon>
        <taxon>Sphaerotilaceae</taxon>
        <taxon>Roseateles</taxon>
    </lineage>
</organism>
<accession>A0ABU5DC40</accession>
<dbReference type="Gene3D" id="1.10.10.10">
    <property type="entry name" value="Winged helix-like DNA-binding domain superfamily/Winged helix DNA-binding domain"/>
    <property type="match status" value="1"/>
</dbReference>
<comment type="caution">
    <text evidence="6">The sequence shown here is derived from an EMBL/GenBank/DDBJ whole genome shotgun (WGS) entry which is preliminary data.</text>
</comment>
<dbReference type="PROSITE" id="PS50931">
    <property type="entry name" value="HTH_LYSR"/>
    <property type="match status" value="1"/>
</dbReference>